<gene>
    <name evidence="5" type="ORF">H9650_15515</name>
</gene>
<protein>
    <recommendedName>
        <fullName evidence="3">Pseudouridine synthase</fullName>
        <ecNumber evidence="3">5.4.99.-</ecNumber>
    </recommendedName>
</protein>
<evidence type="ECO:0000259" key="4">
    <source>
        <dbReference type="Pfam" id="PF00849"/>
    </source>
</evidence>
<name>A0ABR8RCL8_9BACI</name>
<comment type="similarity">
    <text evidence="2 3">Belongs to the pseudouridine synthase RluA family.</text>
</comment>
<dbReference type="Gene3D" id="3.30.2350.10">
    <property type="entry name" value="Pseudouridine synthase"/>
    <property type="match status" value="1"/>
</dbReference>
<feature type="domain" description="Pseudouridine synthase RsuA/RluA-like" evidence="4">
    <location>
        <begin position="85"/>
        <end position="234"/>
    </location>
</feature>
<evidence type="ECO:0000256" key="3">
    <source>
        <dbReference type="RuleBase" id="RU362028"/>
    </source>
</evidence>
<dbReference type="CDD" id="cd02869">
    <property type="entry name" value="PseudoU_synth_RluA_like"/>
    <property type="match status" value="1"/>
</dbReference>
<dbReference type="InterPro" id="IPR006145">
    <property type="entry name" value="PsdUridine_synth_RsuA/RluA"/>
</dbReference>
<comment type="function">
    <text evidence="3">Responsible for synthesis of pseudouridine from uracil.</text>
</comment>
<dbReference type="Proteomes" id="UP000640786">
    <property type="component" value="Unassembled WGS sequence"/>
</dbReference>
<dbReference type="PANTHER" id="PTHR21600:SF87">
    <property type="entry name" value="RNA PSEUDOURIDYLATE SYNTHASE DOMAIN-CONTAINING PROTEIN 1"/>
    <property type="match status" value="1"/>
</dbReference>
<dbReference type="NCBIfam" id="TIGR00005">
    <property type="entry name" value="rluA_subfam"/>
    <property type="match status" value="1"/>
</dbReference>
<dbReference type="InterPro" id="IPR006225">
    <property type="entry name" value="PsdUridine_synth_RluC/D"/>
</dbReference>
<dbReference type="Pfam" id="PF00849">
    <property type="entry name" value="PseudoU_synth_2"/>
    <property type="match status" value="1"/>
</dbReference>
<comment type="catalytic activity">
    <reaction evidence="1 3">
        <text>a uridine in RNA = a pseudouridine in RNA</text>
        <dbReference type="Rhea" id="RHEA:48348"/>
        <dbReference type="Rhea" id="RHEA-COMP:12068"/>
        <dbReference type="Rhea" id="RHEA-COMP:12069"/>
        <dbReference type="ChEBI" id="CHEBI:65314"/>
        <dbReference type="ChEBI" id="CHEBI:65315"/>
    </reaction>
</comment>
<dbReference type="SUPFAM" id="SSF55120">
    <property type="entry name" value="Pseudouridine synthase"/>
    <property type="match status" value="1"/>
</dbReference>
<dbReference type="InterPro" id="IPR050188">
    <property type="entry name" value="RluA_PseudoU_synthase"/>
</dbReference>
<dbReference type="PANTHER" id="PTHR21600">
    <property type="entry name" value="MITOCHONDRIAL RNA PSEUDOURIDINE SYNTHASE"/>
    <property type="match status" value="1"/>
</dbReference>
<dbReference type="EMBL" id="JACSQO010000009">
    <property type="protein sequence ID" value="MBD7945518.1"/>
    <property type="molecule type" value="Genomic_DNA"/>
</dbReference>
<evidence type="ECO:0000313" key="5">
    <source>
        <dbReference type="EMBL" id="MBD7945518.1"/>
    </source>
</evidence>
<organism evidence="5 6">
    <name type="scientific">Psychrobacillus faecigallinarum</name>
    <dbReference type="NCBI Taxonomy" id="2762235"/>
    <lineage>
        <taxon>Bacteria</taxon>
        <taxon>Bacillati</taxon>
        <taxon>Bacillota</taxon>
        <taxon>Bacilli</taxon>
        <taxon>Bacillales</taxon>
        <taxon>Bacillaceae</taxon>
        <taxon>Psychrobacillus</taxon>
    </lineage>
</organism>
<reference evidence="5 6" key="1">
    <citation type="submission" date="2020-08" db="EMBL/GenBank/DDBJ databases">
        <title>A Genomic Blueprint of the Chicken Gut Microbiome.</title>
        <authorList>
            <person name="Gilroy R."/>
            <person name="Ravi A."/>
            <person name="Getino M."/>
            <person name="Pursley I."/>
            <person name="Horton D.L."/>
            <person name="Alikhan N.-F."/>
            <person name="Baker D."/>
            <person name="Gharbi K."/>
            <person name="Hall N."/>
            <person name="Watson M."/>
            <person name="Adriaenssens E.M."/>
            <person name="Foster-Nyarko E."/>
            <person name="Jarju S."/>
            <person name="Secka A."/>
            <person name="Antonio M."/>
            <person name="Oren A."/>
            <person name="Chaudhuri R."/>
            <person name="La Ragione R.M."/>
            <person name="Hildebrand F."/>
            <person name="Pallen M.J."/>
        </authorList>
    </citation>
    <scope>NUCLEOTIDE SEQUENCE [LARGE SCALE GENOMIC DNA]</scope>
    <source>
        <strain evidence="5 6">Sa2BUA9</strain>
    </source>
</reference>
<keyword evidence="6" id="KW-1185">Reference proteome</keyword>
<evidence type="ECO:0000256" key="2">
    <source>
        <dbReference type="ARBA" id="ARBA00010876"/>
    </source>
</evidence>
<comment type="caution">
    <text evidence="5">The sequence shown here is derived from an EMBL/GenBank/DDBJ whole genome shotgun (WGS) entry which is preliminary data.</text>
</comment>
<sequence length="279" mass="31880">MLTYTVQEDGLTIDQLLQTKWKLGKKLIHELRMQKAVTDQDGELLQWKLPQQKGNVLNFKWEAESSKYLPSDQIPLYVAYEDDYILIVSKPRGVATHPNEQGQNHTLMNTVSHYLQSKGHQYGEHVHRIDEGTKGLVVVAKNPIVKGMLDRMIEQKEIVRTYEAIVEGQMKSNHGTIRAAIGTDRHHPTRRRVSPSGQLAITHYEVVGRDEQFTKVHAILETGRTHQIRVHLAHLGHPIVGDDLYGAKKSPTKTYELHAFKVQFKHPITGQMIIAEDKR</sequence>
<dbReference type="EC" id="5.4.99.-" evidence="3"/>
<keyword evidence="3" id="KW-0413">Isomerase</keyword>
<evidence type="ECO:0000313" key="6">
    <source>
        <dbReference type="Proteomes" id="UP000640786"/>
    </source>
</evidence>
<evidence type="ECO:0000256" key="1">
    <source>
        <dbReference type="ARBA" id="ARBA00000073"/>
    </source>
</evidence>
<accession>A0ABR8RCL8</accession>
<proteinExistence type="inferred from homology"/>
<dbReference type="InterPro" id="IPR020103">
    <property type="entry name" value="PsdUridine_synth_cat_dom_sf"/>
</dbReference>